<organism evidence="2 3">
    <name type="scientific">Mesorhabditis belari</name>
    <dbReference type="NCBI Taxonomy" id="2138241"/>
    <lineage>
        <taxon>Eukaryota</taxon>
        <taxon>Metazoa</taxon>
        <taxon>Ecdysozoa</taxon>
        <taxon>Nematoda</taxon>
        <taxon>Chromadorea</taxon>
        <taxon>Rhabditida</taxon>
        <taxon>Rhabditina</taxon>
        <taxon>Rhabditomorpha</taxon>
        <taxon>Rhabditoidea</taxon>
        <taxon>Rhabditidae</taxon>
        <taxon>Mesorhabditinae</taxon>
        <taxon>Mesorhabditis</taxon>
    </lineage>
</organism>
<accession>A0AAF3F874</accession>
<keyword evidence="2" id="KW-1185">Reference proteome</keyword>
<proteinExistence type="predicted"/>
<reference evidence="3" key="1">
    <citation type="submission" date="2024-02" db="UniProtKB">
        <authorList>
            <consortium name="WormBaseParasite"/>
        </authorList>
    </citation>
    <scope>IDENTIFICATION</scope>
</reference>
<evidence type="ECO:0000313" key="2">
    <source>
        <dbReference type="Proteomes" id="UP000887575"/>
    </source>
</evidence>
<keyword evidence="1" id="KW-0732">Signal</keyword>
<feature type="signal peptide" evidence="1">
    <location>
        <begin position="1"/>
        <end position="19"/>
    </location>
</feature>
<feature type="chain" id="PRO_5041904800" evidence="1">
    <location>
        <begin position="20"/>
        <end position="138"/>
    </location>
</feature>
<evidence type="ECO:0000256" key="1">
    <source>
        <dbReference type="SAM" id="SignalP"/>
    </source>
</evidence>
<name>A0AAF3F874_9BILA</name>
<sequence length="138" mass="15737">MKIFQFVLLIFSISFGLEAMSFPQVFLQTPNLDREVYCDARLEKAFFLTPKTRVMLRNYQASEGPKKIVCFVTKKDECNTYVIVKEAQTEADLAGQVGKKLCSNEITPSTEVAISHPWSQCLLYSGEFNSLEFYAEIL</sequence>
<evidence type="ECO:0000313" key="3">
    <source>
        <dbReference type="WBParaSite" id="MBELARI_LOCUS311"/>
    </source>
</evidence>
<dbReference type="WBParaSite" id="MBELARI_LOCUS311">
    <property type="protein sequence ID" value="MBELARI_LOCUS311"/>
    <property type="gene ID" value="MBELARI_LOCUS311"/>
</dbReference>
<dbReference type="Proteomes" id="UP000887575">
    <property type="component" value="Unassembled WGS sequence"/>
</dbReference>
<protein>
    <submittedName>
        <fullName evidence="3">Uncharacterized protein</fullName>
    </submittedName>
</protein>
<dbReference type="AlphaFoldDB" id="A0AAF3F874"/>